<proteinExistence type="predicted"/>
<keyword evidence="1" id="KW-0472">Membrane</keyword>
<evidence type="ECO:0000256" key="1">
    <source>
        <dbReference type="SAM" id="Phobius"/>
    </source>
</evidence>
<sequence>MFIQSVIAHQCQMPALSFSSKKNNLSSAPPKKEYTCVLLDYSWPDVRKHTVYYSMLYRYLFYILTDFSDHPTLPPCVLFLAALSLFLGVYVRVLGFARIPNSLRCVLRDLGGVKHMG</sequence>
<evidence type="ECO:0000313" key="3">
    <source>
        <dbReference type="Proteomes" id="UP000244855"/>
    </source>
</evidence>
<keyword evidence="1" id="KW-0812">Transmembrane</keyword>
<dbReference type="EMBL" id="KZ805333">
    <property type="protein sequence ID" value="PVI03299.1"/>
    <property type="molecule type" value="Genomic_DNA"/>
</dbReference>
<organism evidence="2 3">
    <name type="scientific">Periconia macrospinosa</name>
    <dbReference type="NCBI Taxonomy" id="97972"/>
    <lineage>
        <taxon>Eukaryota</taxon>
        <taxon>Fungi</taxon>
        <taxon>Dikarya</taxon>
        <taxon>Ascomycota</taxon>
        <taxon>Pezizomycotina</taxon>
        <taxon>Dothideomycetes</taxon>
        <taxon>Pleosporomycetidae</taxon>
        <taxon>Pleosporales</taxon>
        <taxon>Massarineae</taxon>
        <taxon>Periconiaceae</taxon>
        <taxon>Periconia</taxon>
    </lineage>
</organism>
<protein>
    <submittedName>
        <fullName evidence="2">Uncharacterized protein</fullName>
    </submittedName>
</protein>
<feature type="transmembrane region" description="Helical" evidence="1">
    <location>
        <begin position="72"/>
        <end position="94"/>
    </location>
</feature>
<keyword evidence="1" id="KW-1133">Transmembrane helix</keyword>
<accession>A0A2V1DZ07</accession>
<dbReference type="AlphaFoldDB" id="A0A2V1DZ07"/>
<dbReference type="Proteomes" id="UP000244855">
    <property type="component" value="Unassembled WGS sequence"/>
</dbReference>
<reference evidence="2 3" key="1">
    <citation type="journal article" date="2018" name="Sci. Rep.">
        <title>Comparative genomics provides insights into the lifestyle and reveals functional heterogeneity of dark septate endophytic fungi.</title>
        <authorList>
            <person name="Knapp D.G."/>
            <person name="Nemeth J.B."/>
            <person name="Barry K."/>
            <person name="Hainaut M."/>
            <person name="Henrissat B."/>
            <person name="Johnson J."/>
            <person name="Kuo A."/>
            <person name="Lim J.H.P."/>
            <person name="Lipzen A."/>
            <person name="Nolan M."/>
            <person name="Ohm R.A."/>
            <person name="Tamas L."/>
            <person name="Grigoriev I.V."/>
            <person name="Spatafora J.W."/>
            <person name="Nagy L.G."/>
            <person name="Kovacs G.M."/>
        </authorList>
    </citation>
    <scope>NUCLEOTIDE SEQUENCE [LARGE SCALE GENOMIC DNA]</scope>
    <source>
        <strain evidence="2 3">DSE2036</strain>
    </source>
</reference>
<keyword evidence="3" id="KW-1185">Reference proteome</keyword>
<gene>
    <name evidence="2" type="ORF">DM02DRAFT_261879</name>
</gene>
<name>A0A2V1DZ07_9PLEO</name>
<evidence type="ECO:0000313" key="2">
    <source>
        <dbReference type="EMBL" id="PVI03299.1"/>
    </source>
</evidence>